<dbReference type="RefSeq" id="WP_201636483.1">
    <property type="nucleotide sequence ID" value="NZ_JAEQNB010000004.1"/>
</dbReference>
<comment type="caution">
    <text evidence="1">The sequence shown here is derived from an EMBL/GenBank/DDBJ whole genome shotgun (WGS) entry which is preliminary data.</text>
</comment>
<protein>
    <recommendedName>
        <fullName evidence="3">B box-type domain-containing protein</fullName>
    </recommendedName>
</protein>
<gene>
    <name evidence="1" type="ORF">JJB07_15160</name>
</gene>
<evidence type="ECO:0000313" key="1">
    <source>
        <dbReference type="EMBL" id="MBL0387979.1"/>
    </source>
</evidence>
<reference evidence="1 2" key="1">
    <citation type="submission" date="2021-01" db="EMBL/GenBank/DDBJ databases">
        <title>Tumebacillus sp. strain ITR2 16S ribosomal RNA gene Genome sequencing and assembly.</title>
        <authorList>
            <person name="Kang M."/>
        </authorList>
    </citation>
    <scope>NUCLEOTIDE SEQUENCE [LARGE SCALE GENOMIC DNA]</scope>
    <source>
        <strain evidence="1 2">ITR2</strain>
    </source>
</reference>
<evidence type="ECO:0000313" key="2">
    <source>
        <dbReference type="Proteomes" id="UP000602284"/>
    </source>
</evidence>
<keyword evidence="2" id="KW-1185">Reference proteome</keyword>
<accession>A0ABS1JD90</accession>
<dbReference type="EMBL" id="JAEQNB010000004">
    <property type="protein sequence ID" value="MBL0387979.1"/>
    <property type="molecule type" value="Genomic_DNA"/>
</dbReference>
<dbReference type="Proteomes" id="UP000602284">
    <property type="component" value="Unassembled WGS sequence"/>
</dbReference>
<organism evidence="1 2">
    <name type="scientific">Tumebacillus amylolyticus</name>
    <dbReference type="NCBI Taxonomy" id="2801339"/>
    <lineage>
        <taxon>Bacteria</taxon>
        <taxon>Bacillati</taxon>
        <taxon>Bacillota</taxon>
        <taxon>Bacilli</taxon>
        <taxon>Bacillales</taxon>
        <taxon>Alicyclobacillaceae</taxon>
        <taxon>Tumebacillus</taxon>
    </lineage>
</organism>
<name>A0ABS1JD90_9BACL</name>
<proteinExistence type="predicted"/>
<evidence type="ECO:0008006" key="3">
    <source>
        <dbReference type="Google" id="ProtNLM"/>
    </source>
</evidence>
<sequence length="59" mass="6492">MSCSNHPEREAIVECMLCARGICPECVPDDPSHACSEACQSETAQMNWRLIGLPSACFY</sequence>